<dbReference type="AlphaFoldDB" id="A0A0D2GZG9"/>
<proteinExistence type="predicted"/>
<keyword evidence="3" id="KW-1185">Reference proteome</keyword>
<dbReference type="GeneID" id="25301325"/>
<evidence type="ECO:0000313" key="3">
    <source>
        <dbReference type="Proteomes" id="UP000053029"/>
    </source>
</evidence>
<name>A0A0D2GZG9_9EURO</name>
<dbReference type="Proteomes" id="UP000053029">
    <property type="component" value="Unassembled WGS sequence"/>
</dbReference>
<dbReference type="InterPro" id="IPR011051">
    <property type="entry name" value="RmlC_Cupin_sf"/>
</dbReference>
<dbReference type="OrthoDB" id="3452821at2759"/>
<dbReference type="SUPFAM" id="SSF51182">
    <property type="entry name" value="RmlC-like cupins"/>
    <property type="match status" value="1"/>
</dbReference>
<protein>
    <submittedName>
        <fullName evidence="2">Uncharacterized protein</fullName>
    </submittedName>
</protein>
<dbReference type="RefSeq" id="XP_013290246.1">
    <property type="nucleotide sequence ID" value="XM_013434792.1"/>
</dbReference>
<evidence type="ECO:0000313" key="2">
    <source>
        <dbReference type="EMBL" id="KIW86438.1"/>
    </source>
</evidence>
<accession>A0A0D2GZG9</accession>
<feature type="region of interest" description="Disordered" evidence="1">
    <location>
        <begin position="68"/>
        <end position="88"/>
    </location>
</feature>
<dbReference type="HOGENOM" id="CLU_1299723_0_0_1"/>
<reference evidence="2 3" key="1">
    <citation type="submission" date="2015-01" db="EMBL/GenBank/DDBJ databases">
        <title>The Genome Sequence of Fonsecaea pedrosoi CBS 271.37.</title>
        <authorList>
            <consortium name="The Broad Institute Genomics Platform"/>
            <person name="Cuomo C."/>
            <person name="de Hoog S."/>
            <person name="Gorbushina A."/>
            <person name="Stielow B."/>
            <person name="Teixiera M."/>
            <person name="Abouelleil A."/>
            <person name="Chapman S.B."/>
            <person name="Priest M."/>
            <person name="Young S.K."/>
            <person name="Wortman J."/>
            <person name="Nusbaum C."/>
            <person name="Birren B."/>
        </authorList>
    </citation>
    <scope>NUCLEOTIDE SEQUENCE [LARGE SCALE GENOMIC DNA]</scope>
    <source>
        <strain evidence="2 3">CBS 271.37</strain>
    </source>
</reference>
<gene>
    <name evidence="2" type="ORF">Z517_01835</name>
</gene>
<feature type="compositionally biased region" description="Low complexity" evidence="1">
    <location>
        <begin position="69"/>
        <end position="81"/>
    </location>
</feature>
<dbReference type="EMBL" id="KN846969">
    <property type="protein sequence ID" value="KIW86438.1"/>
    <property type="molecule type" value="Genomic_DNA"/>
</dbReference>
<evidence type="ECO:0000256" key="1">
    <source>
        <dbReference type="SAM" id="MobiDB-lite"/>
    </source>
</evidence>
<dbReference type="VEuPathDB" id="FungiDB:Z517_01835"/>
<sequence>MSTPHSYGITLPNGCTIVHGQGANIKHPFRDIPVEMHELDPGGQRAFSGQLGLIEFTTDFRLPRHVHISSSSSSSSSPSTSIEADTRPATTQTQKFIAERIVVLNGVALVELNGTIYVIPPKTLVTIAPGVPHTWTACPAGVSVPVAGGAAAAAAAAPAAQVYSDGTFLMLYEYEEPTAFFPTRQTRTLGSVDEYERCDDLEAIRIPRLSADEVTRRCSFVCDRTLSSP</sequence>
<organism evidence="2 3">
    <name type="scientific">Fonsecaea pedrosoi CBS 271.37</name>
    <dbReference type="NCBI Taxonomy" id="1442368"/>
    <lineage>
        <taxon>Eukaryota</taxon>
        <taxon>Fungi</taxon>
        <taxon>Dikarya</taxon>
        <taxon>Ascomycota</taxon>
        <taxon>Pezizomycotina</taxon>
        <taxon>Eurotiomycetes</taxon>
        <taxon>Chaetothyriomycetidae</taxon>
        <taxon>Chaetothyriales</taxon>
        <taxon>Herpotrichiellaceae</taxon>
        <taxon>Fonsecaea</taxon>
    </lineage>
</organism>